<keyword evidence="3" id="KW-1133">Transmembrane helix</keyword>
<reference evidence="5" key="1">
    <citation type="submission" date="2022-10" db="EMBL/GenBank/DDBJ databases">
        <authorList>
            <person name="Byrne P K."/>
        </authorList>
    </citation>
    <scope>NUCLEOTIDE SEQUENCE</scope>
    <source>
        <strain evidence="5">ZP964</strain>
    </source>
</reference>
<dbReference type="PROSITE" id="PS00914">
    <property type="entry name" value="SYNTAXIN"/>
    <property type="match status" value="1"/>
</dbReference>
<dbReference type="CDD" id="cd15840">
    <property type="entry name" value="SNARE_Qa"/>
    <property type="match status" value="1"/>
</dbReference>
<evidence type="ECO:0000256" key="2">
    <source>
        <dbReference type="SAM" id="MobiDB-lite"/>
    </source>
</evidence>
<comment type="similarity">
    <text evidence="1">Belongs to the syntaxin family.</text>
</comment>
<organism evidence="5 6">
    <name type="scientific">Saccharomyces uvarum</name>
    <name type="common">Yeast</name>
    <name type="synonym">Saccharomyces bayanus var. uvarum</name>
    <dbReference type="NCBI Taxonomy" id="230603"/>
    <lineage>
        <taxon>Eukaryota</taxon>
        <taxon>Fungi</taxon>
        <taxon>Dikarya</taxon>
        <taxon>Ascomycota</taxon>
        <taxon>Saccharomycotina</taxon>
        <taxon>Saccharomycetes</taxon>
        <taxon>Saccharomycetales</taxon>
        <taxon>Saccharomycetaceae</taxon>
        <taxon>Saccharomyces</taxon>
    </lineage>
</organism>
<dbReference type="SUPFAM" id="SSF58038">
    <property type="entry name" value="SNARE fusion complex"/>
    <property type="match status" value="1"/>
</dbReference>
<feature type="region of interest" description="Disordered" evidence="2">
    <location>
        <begin position="1"/>
        <end position="29"/>
    </location>
</feature>
<evidence type="ECO:0000256" key="3">
    <source>
        <dbReference type="SAM" id="Phobius"/>
    </source>
</evidence>
<feature type="region of interest" description="Disordered" evidence="2">
    <location>
        <begin position="162"/>
        <end position="188"/>
    </location>
</feature>
<name>A0ABN8WX14_SACUV</name>
<keyword evidence="3" id="KW-0472">Membrane</keyword>
<evidence type="ECO:0000259" key="4">
    <source>
        <dbReference type="PROSITE" id="PS50192"/>
    </source>
</evidence>
<dbReference type="SUPFAM" id="SSF47661">
    <property type="entry name" value="t-snare proteins"/>
    <property type="match status" value="1"/>
</dbReference>
<evidence type="ECO:0000313" key="5">
    <source>
        <dbReference type="EMBL" id="CAI4064825.1"/>
    </source>
</evidence>
<protein>
    <recommendedName>
        <fullName evidence="4">t-SNARE coiled-coil homology domain-containing protein</fullName>
    </recommendedName>
</protein>
<dbReference type="SMART" id="SM00397">
    <property type="entry name" value="t_SNARE"/>
    <property type="match status" value="1"/>
</dbReference>
<accession>A0ABN8WX14</accession>
<sequence>MSFFDIEAQTSKGKSQPEPQSSTNQKTRELSDLIETFAEQSRILEKECTKIGSKRDSKELRYMIETELIPNCTSVRDKIEGNIAIHPNGKLSGDFRNLKTKYQSLQQSYNQRKNLYSLKPAVQAATPRGRNDTYPRTEAIRQDPESNYISIKVNEQTPLLHEEEQHQLQLQLQEEQEQEQEQQKQQQGLSQEELDFQTIIHQERSQQIGRIHTAVQEVNAIFHQLGSLVKEQGEQVTNIDDNISHLHDNMQNANKQLNTADQHQRQRNQCGKVTLIIVIVVCMVVLLAVLS</sequence>
<gene>
    <name evidence="5" type="primary">SUVZ08G1420</name>
    <name evidence="5" type="ORF">SUVZ_08G1420</name>
</gene>
<dbReference type="Pfam" id="PF05739">
    <property type="entry name" value="SNARE"/>
    <property type="match status" value="1"/>
</dbReference>
<feature type="domain" description="T-SNARE coiled-coil homology" evidence="4">
    <location>
        <begin position="198"/>
        <end position="260"/>
    </location>
</feature>
<dbReference type="InterPro" id="IPR010989">
    <property type="entry name" value="SNARE"/>
</dbReference>
<dbReference type="PANTHER" id="PTHR19957">
    <property type="entry name" value="SYNTAXIN"/>
    <property type="match status" value="1"/>
</dbReference>
<feature type="compositionally biased region" description="Polar residues" evidence="2">
    <location>
        <begin position="8"/>
        <end position="25"/>
    </location>
</feature>
<feature type="transmembrane region" description="Helical" evidence="3">
    <location>
        <begin position="273"/>
        <end position="290"/>
    </location>
</feature>
<evidence type="ECO:0000313" key="6">
    <source>
        <dbReference type="Proteomes" id="UP001162085"/>
    </source>
</evidence>
<proteinExistence type="inferred from homology"/>
<dbReference type="EMBL" id="OX365935">
    <property type="protein sequence ID" value="CAI4064825.1"/>
    <property type="molecule type" value="Genomic_DNA"/>
</dbReference>
<evidence type="ECO:0000256" key="1">
    <source>
        <dbReference type="ARBA" id="ARBA00009063"/>
    </source>
</evidence>
<dbReference type="PROSITE" id="PS50192">
    <property type="entry name" value="T_SNARE"/>
    <property type="match status" value="1"/>
</dbReference>
<dbReference type="InterPro" id="IPR000727">
    <property type="entry name" value="T_SNARE_dom"/>
</dbReference>
<dbReference type="PANTHER" id="PTHR19957:SF295">
    <property type="entry name" value="SYNTAXIN VAM3"/>
    <property type="match status" value="1"/>
</dbReference>
<dbReference type="Gene3D" id="1.20.58.70">
    <property type="match status" value="1"/>
</dbReference>
<dbReference type="InterPro" id="IPR006012">
    <property type="entry name" value="Syntaxin/epimorphin_CS"/>
</dbReference>
<keyword evidence="3" id="KW-0812">Transmembrane</keyword>
<dbReference type="Gene3D" id="1.20.5.110">
    <property type="match status" value="1"/>
</dbReference>
<keyword evidence="6" id="KW-1185">Reference proteome</keyword>
<dbReference type="InterPro" id="IPR045242">
    <property type="entry name" value="Syntaxin"/>
</dbReference>
<dbReference type="Proteomes" id="UP001162085">
    <property type="component" value="Chromosome 8"/>
</dbReference>